<reference evidence="1" key="2">
    <citation type="submission" date="2022-01" db="EMBL/GenBank/DDBJ databases">
        <authorList>
            <person name="Sanchez-Suarez J."/>
            <person name="Villamil L."/>
            <person name="Diaz L.E."/>
        </authorList>
    </citation>
    <scope>NUCLEOTIDE SEQUENCE</scope>
    <source>
        <strain evidence="1">EUFUS-Z928</strain>
    </source>
</reference>
<evidence type="ECO:0000313" key="1">
    <source>
        <dbReference type="EMBL" id="MDF6101744.1"/>
    </source>
</evidence>
<protein>
    <submittedName>
        <fullName evidence="1">Uncharacterized protein</fullName>
    </submittedName>
</protein>
<organism evidence="1 2">
    <name type="scientific">Gordonia hongkongensis</name>
    <dbReference type="NCBI Taxonomy" id="1701090"/>
    <lineage>
        <taxon>Bacteria</taxon>
        <taxon>Bacillati</taxon>
        <taxon>Actinomycetota</taxon>
        <taxon>Actinomycetes</taxon>
        <taxon>Mycobacteriales</taxon>
        <taxon>Gordoniaceae</taxon>
        <taxon>Gordonia</taxon>
    </lineage>
</organism>
<dbReference type="RefSeq" id="WP_277243673.1">
    <property type="nucleotide sequence ID" value="NZ_JAKJLQ010000007.1"/>
</dbReference>
<keyword evidence="2" id="KW-1185">Reference proteome</keyword>
<gene>
    <name evidence="1" type="ORF">L2299_11820</name>
</gene>
<evidence type="ECO:0000313" key="2">
    <source>
        <dbReference type="Proteomes" id="UP001152308"/>
    </source>
</evidence>
<comment type="caution">
    <text evidence="1">The sequence shown here is derived from an EMBL/GenBank/DDBJ whole genome shotgun (WGS) entry which is preliminary data.</text>
</comment>
<accession>A0ABT6BUK9</accession>
<dbReference type="EMBL" id="JAKJLQ010000007">
    <property type="protein sequence ID" value="MDF6101744.1"/>
    <property type="molecule type" value="Genomic_DNA"/>
</dbReference>
<sequence>MVVAGLIVAVVAALVAAVSAWISWVQRQDAQRAAAEASADATRAIAAAQRVADAQEKIATGHEDDRRRAAESQAKLVQLHGSQSAGGRGRVRVTNSSNQPIFDAYIHSITTMVDGVETPLDWRPNPYMTPVIKTIDRVDGGRGRELFPFFEGDAIGKEWSPIVRFRDANKVQWEINLDNEVARVED</sequence>
<dbReference type="Proteomes" id="UP001152308">
    <property type="component" value="Unassembled WGS sequence"/>
</dbReference>
<reference evidence="1" key="1">
    <citation type="journal article" date="2022" name="Data Brief">
        <title>Draft genome sequence data of Gordonia hongkongensis strain EUFUS-Z928 isolated from the octocoral Eunicea fusca.</title>
        <authorList>
            <person name="Sanchez-Suarez J."/>
            <person name="Diaz L."/>
            <person name="Melo-Bolivar J."/>
            <person name="Villamil L."/>
        </authorList>
    </citation>
    <scope>NUCLEOTIDE SEQUENCE</scope>
    <source>
        <strain evidence="1">EUFUS-Z928</strain>
    </source>
</reference>
<name>A0ABT6BUK9_9ACTN</name>
<proteinExistence type="predicted"/>